<organism evidence="1 3">
    <name type="scientific">Trichuris suis</name>
    <name type="common">pig whipworm</name>
    <dbReference type="NCBI Taxonomy" id="68888"/>
    <lineage>
        <taxon>Eukaryota</taxon>
        <taxon>Metazoa</taxon>
        <taxon>Ecdysozoa</taxon>
        <taxon>Nematoda</taxon>
        <taxon>Enoplea</taxon>
        <taxon>Dorylaimia</taxon>
        <taxon>Trichinellida</taxon>
        <taxon>Trichuridae</taxon>
        <taxon>Trichuris</taxon>
    </lineage>
</organism>
<dbReference type="AlphaFoldDB" id="A0A085MIW8"/>
<sequence length="86" mass="10212">MKVWASPLADIRRRGGRRWVEECEALGERSADSMDRSFLRRYMRVKRKLRVVGVSLRSLCEDRVLLCRIRNAAWLRLSPRTHITNE</sequence>
<proteinExistence type="predicted"/>
<reference evidence="1 3" key="1">
    <citation type="journal article" date="2014" name="Nat. Genet.">
        <title>Genome and transcriptome of the porcine whipworm Trichuris suis.</title>
        <authorList>
            <person name="Jex A.R."/>
            <person name="Nejsum P."/>
            <person name="Schwarz E.M."/>
            <person name="Hu L."/>
            <person name="Young N.D."/>
            <person name="Hall R.S."/>
            <person name="Korhonen P.K."/>
            <person name="Liao S."/>
            <person name="Thamsborg S."/>
            <person name="Xia J."/>
            <person name="Xu P."/>
            <person name="Wang S."/>
            <person name="Scheerlinck J.P."/>
            <person name="Hofmann A."/>
            <person name="Sternberg P.W."/>
            <person name="Wang J."/>
            <person name="Gasser R.B."/>
        </authorList>
    </citation>
    <scope>NUCLEOTIDE SEQUENCE [LARGE SCALE GENOMIC DNA]</scope>
    <source>
        <strain evidence="2">DCEP-RM93F</strain>
        <strain evidence="1">DCEP-RM93M</strain>
    </source>
</reference>
<gene>
    <name evidence="1" type="ORF">M513_02049</name>
    <name evidence="2" type="ORF">M514_02049</name>
</gene>
<dbReference type="Proteomes" id="UP000030764">
    <property type="component" value="Unassembled WGS sequence"/>
</dbReference>
<evidence type="ECO:0000313" key="3">
    <source>
        <dbReference type="Proteomes" id="UP000030764"/>
    </source>
</evidence>
<dbReference type="EMBL" id="KL367570">
    <property type="protein sequence ID" value="KFD63612.1"/>
    <property type="molecule type" value="Genomic_DNA"/>
</dbReference>
<protein>
    <submittedName>
        <fullName evidence="1">Uncharacterized protein</fullName>
    </submittedName>
</protein>
<accession>A0A085MIW8</accession>
<dbReference type="EMBL" id="KL363190">
    <property type="protein sequence ID" value="KFD57164.1"/>
    <property type="molecule type" value="Genomic_DNA"/>
</dbReference>
<keyword evidence="3" id="KW-1185">Reference proteome</keyword>
<evidence type="ECO:0000313" key="1">
    <source>
        <dbReference type="EMBL" id="KFD57164.1"/>
    </source>
</evidence>
<dbReference type="Proteomes" id="UP000030758">
    <property type="component" value="Unassembled WGS sequence"/>
</dbReference>
<evidence type="ECO:0000313" key="2">
    <source>
        <dbReference type="EMBL" id="KFD63612.1"/>
    </source>
</evidence>
<name>A0A085MIW8_9BILA</name>